<sequence>MYSQLVKSQEQAICHLFIHCCYKSGEFTEQELDVIAAKFVELGLQHELNFKEELKHYNSYLPMIHAEENYLQYLVSLVLPANELALYSHCLELCISDSLIDAAEESFLHKLGEVLVISDEDQALMQKLFIQRHLVFTQKYF</sequence>
<proteinExistence type="predicted"/>
<name>A0A4Q1D5T8_9BACT</name>
<organism evidence="1 2">
    <name type="scientific">Filimonas effusa</name>
    <dbReference type="NCBI Taxonomy" id="2508721"/>
    <lineage>
        <taxon>Bacteria</taxon>
        <taxon>Pseudomonadati</taxon>
        <taxon>Bacteroidota</taxon>
        <taxon>Chitinophagia</taxon>
        <taxon>Chitinophagales</taxon>
        <taxon>Chitinophagaceae</taxon>
        <taxon>Filimonas</taxon>
    </lineage>
</organism>
<reference evidence="1 2" key="1">
    <citation type="submission" date="2019-01" db="EMBL/GenBank/DDBJ databases">
        <title>Filimonas sp. strain TTM-71.</title>
        <authorList>
            <person name="Chen W.-M."/>
        </authorList>
    </citation>
    <scope>NUCLEOTIDE SEQUENCE [LARGE SCALE GENOMIC DNA]</scope>
    <source>
        <strain evidence="1 2">TTM-71</strain>
    </source>
</reference>
<comment type="caution">
    <text evidence="1">The sequence shown here is derived from an EMBL/GenBank/DDBJ whole genome shotgun (WGS) entry which is preliminary data.</text>
</comment>
<gene>
    <name evidence="1" type="ORF">ESB13_17310</name>
</gene>
<protein>
    <submittedName>
        <fullName evidence="1">TerB family tellurite resistance protein</fullName>
    </submittedName>
</protein>
<dbReference type="Proteomes" id="UP000290545">
    <property type="component" value="Unassembled WGS sequence"/>
</dbReference>
<dbReference type="RefSeq" id="WP_129004881.1">
    <property type="nucleotide sequence ID" value="NZ_SDHZ01000002.1"/>
</dbReference>
<keyword evidence="2" id="KW-1185">Reference proteome</keyword>
<dbReference type="Gene3D" id="1.10.3680.10">
    <property type="entry name" value="TerB-like"/>
    <property type="match status" value="1"/>
</dbReference>
<dbReference type="SUPFAM" id="SSF158682">
    <property type="entry name" value="TerB-like"/>
    <property type="match status" value="1"/>
</dbReference>
<dbReference type="InterPro" id="IPR029024">
    <property type="entry name" value="TerB-like"/>
</dbReference>
<dbReference type="EMBL" id="SDHZ01000002">
    <property type="protein sequence ID" value="RXK83829.1"/>
    <property type="molecule type" value="Genomic_DNA"/>
</dbReference>
<dbReference type="OrthoDB" id="669314at2"/>
<evidence type="ECO:0000313" key="1">
    <source>
        <dbReference type="EMBL" id="RXK83829.1"/>
    </source>
</evidence>
<dbReference type="AlphaFoldDB" id="A0A4Q1D5T8"/>
<accession>A0A4Q1D5T8</accession>
<evidence type="ECO:0000313" key="2">
    <source>
        <dbReference type="Proteomes" id="UP000290545"/>
    </source>
</evidence>